<accession>A0AAD5Q385</accession>
<organism evidence="2 3">
    <name type="scientific">Pythium insidiosum</name>
    <name type="common">Pythiosis disease agent</name>
    <dbReference type="NCBI Taxonomy" id="114742"/>
    <lineage>
        <taxon>Eukaryota</taxon>
        <taxon>Sar</taxon>
        <taxon>Stramenopiles</taxon>
        <taxon>Oomycota</taxon>
        <taxon>Peronosporomycetes</taxon>
        <taxon>Pythiales</taxon>
        <taxon>Pythiaceae</taxon>
        <taxon>Pythium</taxon>
    </lineage>
</organism>
<dbReference type="EMBL" id="JAKCXM010001121">
    <property type="protein sequence ID" value="KAJ0391322.1"/>
    <property type="molecule type" value="Genomic_DNA"/>
</dbReference>
<dbReference type="InterPro" id="IPR029526">
    <property type="entry name" value="PGBD"/>
</dbReference>
<feature type="domain" description="PiggyBac transposable element-derived protein" evidence="1">
    <location>
        <begin position="1"/>
        <end position="228"/>
    </location>
</feature>
<dbReference type="PANTHER" id="PTHR46599">
    <property type="entry name" value="PIGGYBAC TRANSPOSABLE ELEMENT-DERIVED PROTEIN 4"/>
    <property type="match status" value="1"/>
</dbReference>
<comment type="caution">
    <text evidence="2">The sequence shown here is derived from an EMBL/GenBank/DDBJ whole genome shotgun (WGS) entry which is preliminary data.</text>
</comment>
<evidence type="ECO:0000313" key="3">
    <source>
        <dbReference type="Proteomes" id="UP001209570"/>
    </source>
</evidence>
<gene>
    <name evidence="2" type="ORF">P43SY_011248</name>
</gene>
<sequence length="245" mass="28434">MLRFFGIMFYMTIVDKGEYSNYWGNQAEDEIFGVTATFGLENFMTLKRFQFIRKNLCFRHKVTPEQLKKDPVGRIRPMLKYTSTKYVVLGRNVAVDESSIACRSEFGRHLIVYNSSKPTGKFHFKIYACCCATTWLMVGFLLHCASDMEDRLKGVIDKDKAKYLDDRLQFSSNIRQIVLEVTQPLHNTKRVVNTDNLYTSVTLLLSLRDVGMYGRGTIRENSALFPRRTCLRRSRTSREGLPFRA</sequence>
<name>A0AAD5Q385_PYTIN</name>
<keyword evidence="3" id="KW-1185">Reference proteome</keyword>
<dbReference type="AlphaFoldDB" id="A0AAD5Q385"/>
<evidence type="ECO:0000313" key="2">
    <source>
        <dbReference type="EMBL" id="KAJ0391322.1"/>
    </source>
</evidence>
<evidence type="ECO:0000259" key="1">
    <source>
        <dbReference type="Pfam" id="PF13843"/>
    </source>
</evidence>
<dbReference type="PANTHER" id="PTHR46599:SF3">
    <property type="entry name" value="PIGGYBAC TRANSPOSABLE ELEMENT-DERIVED PROTEIN 4"/>
    <property type="match status" value="1"/>
</dbReference>
<dbReference type="Proteomes" id="UP001209570">
    <property type="component" value="Unassembled WGS sequence"/>
</dbReference>
<reference evidence="2" key="1">
    <citation type="submission" date="2021-12" db="EMBL/GenBank/DDBJ databases">
        <title>Prjna785345.</title>
        <authorList>
            <person name="Rujirawat T."/>
            <person name="Krajaejun T."/>
        </authorList>
    </citation>
    <scope>NUCLEOTIDE SEQUENCE</scope>
    <source>
        <strain evidence="2">Pi057C3</strain>
    </source>
</reference>
<proteinExistence type="predicted"/>
<dbReference type="Pfam" id="PF13843">
    <property type="entry name" value="DDE_Tnp_1_7"/>
    <property type="match status" value="1"/>
</dbReference>
<protein>
    <recommendedName>
        <fullName evidence="1">PiggyBac transposable element-derived protein domain-containing protein</fullName>
    </recommendedName>
</protein>